<feature type="signal peptide" evidence="2">
    <location>
        <begin position="1"/>
        <end position="20"/>
    </location>
</feature>
<feature type="region of interest" description="Disordered" evidence="1">
    <location>
        <begin position="33"/>
        <end position="83"/>
    </location>
</feature>
<evidence type="ECO:0000313" key="3">
    <source>
        <dbReference type="EMBL" id="MDH6222359.1"/>
    </source>
</evidence>
<evidence type="ECO:0000256" key="1">
    <source>
        <dbReference type="SAM" id="MobiDB-lite"/>
    </source>
</evidence>
<dbReference type="EMBL" id="JARXVH010000032">
    <property type="protein sequence ID" value="MDH6222359.1"/>
    <property type="molecule type" value="Genomic_DNA"/>
</dbReference>
<comment type="caution">
    <text evidence="3">The sequence shown here is derived from an EMBL/GenBank/DDBJ whole genome shotgun (WGS) entry which is preliminary data.</text>
</comment>
<protein>
    <submittedName>
        <fullName evidence="3">Uncharacterized protein</fullName>
    </submittedName>
</protein>
<dbReference type="Proteomes" id="UP001160499">
    <property type="component" value="Unassembled WGS sequence"/>
</dbReference>
<feature type="compositionally biased region" description="Polar residues" evidence="1">
    <location>
        <begin position="41"/>
        <end position="51"/>
    </location>
</feature>
<sequence length="168" mass="16988">MNWKLLVRQGVTLVAPLSAAALLLTGCGGDGPDASAATKRATPTSHARTTASISPSPSSSSSPSPSPSVTSSAHPEAADGRHLDACNDGACEVEIKTGDVIRFGSQVKTKPRVDSSTVVGVTSDGPTLLLPSGMTTTAYGGIEINGGISLETVHAEGNRAVIRISRIP</sequence>
<proteinExistence type="predicted"/>
<evidence type="ECO:0000313" key="4">
    <source>
        <dbReference type="Proteomes" id="UP001160499"/>
    </source>
</evidence>
<feature type="chain" id="PRO_5045289502" evidence="2">
    <location>
        <begin position="21"/>
        <end position="168"/>
    </location>
</feature>
<keyword evidence="2" id="KW-0732">Signal</keyword>
<feature type="compositionally biased region" description="Low complexity" evidence="1">
    <location>
        <begin position="52"/>
        <end position="72"/>
    </location>
</feature>
<evidence type="ECO:0000256" key="2">
    <source>
        <dbReference type="SAM" id="SignalP"/>
    </source>
</evidence>
<dbReference type="PROSITE" id="PS51257">
    <property type="entry name" value="PROKAR_LIPOPROTEIN"/>
    <property type="match status" value="1"/>
</dbReference>
<reference evidence="3 4" key="1">
    <citation type="submission" date="2023-04" db="EMBL/GenBank/DDBJ databases">
        <title>Forest soil microbial communities from Buena Vista Peninsula, Colon Province, Panama.</title>
        <authorList>
            <person name="Bouskill N."/>
        </authorList>
    </citation>
    <scope>NUCLEOTIDE SEQUENCE [LARGE SCALE GENOMIC DNA]</scope>
    <source>
        <strain evidence="3 4">GGS1</strain>
    </source>
</reference>
<accession>A0ABT6M3Z3</accession>
<name>A0ABT6M3Z3_9ACTN</name>
<gene>
    <name evidence="3" type="ORF">M2283_009708</name>
</gene>
<organism evidence="3 4">
    <name type="scientific">Streptomyces pseudovenezuelae</name>
    <dbReference type="NCBI Taxonomy" id="67350"/>
    <lineage>
        <taxon>Bacteria</taxon>
        <taxon>Bacillati</taxon>
        <taxon>Actinomycetota</taxon>
        <taxon>Actinomycetes</taxon>
        <taxon>Kitasatosporales</taxon>
        <taxon>Streptomycetaceae</taxon>
        <taxon>Streptomyces</taxon>
        <taxon>Streptomyces aurantiacus group</taxon>
    </lineage>
</organism>
<keyword evidence="4" id="KW-1185">Reference proteome</keyword>